<comment type="subcellular location">
    <subcellularLocation>
        <location evidence="7">Cell membrane</location>
        <topology evidence="7">Peripheral membrane protein</topology>
        <orientation evidence="7">Cytoplasmic side</orientation>
    </subcellularLocation>
    <subcellularLocation>
        <location evidence="7">Bacterial flagellum basal body</location>
    </subcellularLocation>
</comment>
<evidence type="ECO:0000256" key="6">
    <source>
        <dbReference type="ARBA" id="ARBA00023136"/>
    </source>
</evidence>
<organism evidence="9 10">
    <name type="scientific">Qipengyuania algicida</name>
    <dbReference type="NCBI Taxonomy" id="1836209"/>
    <lineage>
        <taxon>Bacteria</taxon>
        <taxon>Pseudomonadati</taxon>
        <taxon>Pseudomonadota</taxon>
        <taxon>Alphaproteobacteria</taxon>
        <taxon>Sphingomonadales</taxon>
        <taxon>Erythrobacteraceae</taxon>
        <taxon>Qipengyuania</taxon>
    </lineage>
</organism>
<accession>A0A845AFR6</accession>
<dbReference type="NCBIfam" id="TIGR02480">
    <property type="entry name" value="fliN"/>
    <property type="match status" value="1"/>
</dbReference>
<keyword evidence="9" id="KW-0282">Flagellum</keyword>
<keyword evidence="10" id="KW-1185">Reference proteome</keyword>
<evidence type="ECO:0000256" key="5">
    <source>
        <dbReference type="ARBA" id="ARBA00022779"/>
    </source>
</evidence>
<comment type="similarity">
    <text evidence="1 7">Belongs to the FliN/MopA/SpaO family.</text>
</comment>
<reference evidence="9 10" key="1">
    <citation type="submission" date="2019-12" db="EMBL/GenBank/DDBJ databases">
        <title>Genomic-based taxomic classification of the family Erythrobacteraceae.</title>
        <authorList>
            <person name="Xu L."/>
        </authorList>
    </citation>
    <scope>NUCLEOTIDE SEQUENCE [LARGE SCALE GENOMIC DNA]</scope>
    <source>
        <strain evidence="9 10">KEMB 9005-328</strain>
    </source>
</reference>
<evidence type="ECO:0000313" key="10">
    <source>
        <dbReference type="Proteomes" id="UP000439780"/>
    </source>
</evidence>
<dbReference type="PANTHER" id="PTHR43484:SF1">
    <property type="entry name" value="FLAGELLAR MOTOR SWITCH PROTEIN FLIN"/>
    <property type="match status" value="1"/>
</dbReference>
<keyword evidence="3 7" id="KW-1003">Cell membrane</keyword>
<evidence type="ECO:0000256" key="3">
    <source>
        <dbReference type="ARBA" id="ARBA00022475"/>
    </source>
</evidence>
<dbReference type="InterPro" id="IPR051469">
    <property type="entry name" value="FliN/MopA/SpaO"/>
</dbReference>
<keyword evidence="4 7" id="KW-0145">Chemotaxis</keyword>
<dbReference type="PRINTS" id="PR00956">
    <property type="entry name" value="FLGMOTORFLIN"/>
</dbReference>
<evidence type="ECO:0000313" key="9">
    <source>
        <dbReference type="EMBL" id="MXP27645.1"/>
    </source>
</evidence>
<dbReference type="InterPro" id="IPR036429">
    <property type="entry name" value="SpoA-like_sf"/>
</dbReference>
<evidence type="ECO:0000259" key="8">
    <source>
        <dbReference type="Pfam" id="PF01052"/>
    </source>
</evidence>
<dbReference type="SUPFAM" id="SSF101801">
    <property type="entry name" value="Surface presentation of antigens (SPOA)"/>
    <property type="match status" value="1"/>
</dbReference>
<dbReference type="InterPro" id="IPR001543">
    <property type="entry name" value="FliN-like_C"/>
</dbReference>
<dbReference type="PANTHER" id="PTHR43484">
    <property type="match status" value="1"/>
</dbReference>
<dbReference type="Proteomes" id="UP000439780">
    <property type="component" value="Unassembled WGS sequence"/>
</dbReference>
<dbReference type="InterPro" id="IPR012826">
    <property type="entry name" value="FliN"/>
</dbReference>
<keyword evidence="9" id="KW-0969">Cilium</keyword>
<dbReference type="EMBL" id="WTYA01000001">
    <property type="protein sequence ID" value="MXP27645.1"/>
    <property type="molecule type" value="Genomic_DNA"/>
</dbReference>
<feature type="domain" description="Flagellar motor switch protein FliN-like C-terminal" evidence="8">
    <location>
        <begin position="10"/>
        <end position="80"/>
    </location>
</feature>
<dbReference type="InterPro" id="IPR001172">
    <property type="entry name" value="FliN_T3SS_HrcQb"/>
</dbReference>
<comment type="function">
    <text evidence="7">FliN is one of three proteins (FliG, FliN, FliM) that form the rotor-mounted switch complex (C ring), located at the base of the basal body. This complex interacts with the CheY and CheZ chemotaxis proteins, in addition to contacting components of the motor that determine the direction of flagellar rotation.</text>
</comment>
<dbReference type="GO" id="GO:0003774">
    <property type="term" value="F:cytoskeletal motor activity"/>
    <property type="evidence" value="ECO:0007669"/>
    <property type="project" value="UniProtKB-UniRule"/>
</dbReference>
<keyword evidence="5 7" id="KW-0283">Flagellar rotation</keyword>
<proteinExistence type="inferred from homology"/>
<dbReference type="GO" id="GO:0005886">
    <property type="term" value="C:plasma membrane"/>
    <property type="evidence" value="ECO:0007669"/>
    <property type="project" value="UniProtKB-SubCell"/>
</dbReference>
<protein>
    <recommendedName>
        <fullName evidence="2 7">Flagellar motor switch protein FliN</fullName>
    </recommendedName>
</protein>
<dbReference type="GO" id="GO:0006935">
    <property type="term" value="P:chemotaxis"/>
    <property type="evidence" value="ECO:0007669"/>
    <property type="project" value="UniProtKB-KW"/>
</dbReference>
<dbReference type="Gene3D" id="2.30.330.10">
    <property type="entry name" value="SpoA-like"/>
    <property type="match status" value="1"/>
</dbReference>
<dbReference type="AlphaFoldDB" id="A0A845AFR6"/>
<name>A0A845AFR6_9SPHN</name>
<sequence length="100" mass="10661">MIAGGNPFARINDIAVQLTVELGSARMSLREVMALAEDEVVVLDRLVDEPVDLLVNGTLVARGEVVSDKNRFGIRILDLVGQDHGQPSAPQAALAQEGVE</sequence>
<evidence type="ECO:0000256" key="4">
    <source>
        <dbReference type="ARBA" id="ARBA00022500"/>
    </source>
</evidence>
<evidence type="ECO:0000256" key="2">
    <source>
        <dbReference type="ARBA" id="ARBA00021897"/>
    </source>
</evidence>
<dbReference type="OrthoDB" id="9790303at2"/>
<dbReference type="GO" id="GO:0071973">
    <property type="term" value="P:bacterial-type flagellum-dependent cell motility"/>
    <property type="evidence" value="ECO:0007669"/>
    <property type="project" value="UniProtKB-UniRule"/>
</dbReference>
<keyword evidence="9" id="KW-0966">Cell projection</keyword>
<dbReference type="Pfam" id="PF01052">
    <property type="entry name" value="FliMN_C"/>
    <property type="match status" value="1"/>
</dbReference>
<evidence type="ECO:0000256" key="7">
    <source>
        <dbReference type="RuleBase" id="RU362074"/>
    </source>
</evidence>
<keyword evidence="7" id="KW-0975">Bacterial flagellum</keyword>
<keyword evidence="6 7" id="KW-0472">Membrane</keyword>
<gene>
    <name evidence="9" type="primary">fliN</name>
    <name evidence="9" type="ORF">GRI58_02265</name>
</gene>
<comment type="caution">
    <text evidence="9">The sequence shown here is derived from an EMBL/GenBank/DDBJ whole genome shotgun (WGS) entry which is preliminary data.</text>
</comment>
<dbReference type="RefSeq" id="WP_160751916.1">
    <property type="nucleotide sequence ID" value="NZ_WTYA01000001.1"/>
</dbReference>
<dbReference type="GO" id="GO:0009425">
    <property type="term" value="C:bacterial-type flagellum basal body"/>
    <property type="evidence" value="ECO:0007669"/>
    <property type="project" value="UniProtKB-SubCell"/>
</dbReference>
<evidence type="ECO:0000256" key="1">
    <source>
        <dbReference type="ARBA" id="ARBA00009226"/>
    </source>
</evidence>